<organism evidence="2 3">
    <name type="scientific">Lithospermum erythrorhizon</name>
    <name type="common">Purple gromwell</name>
    <name type="synonym">Lithospermum officinale var. erythrorhizon</name>
    <dbReference type="NCBI Taxonomy" id="34254"/>
    <lineage>
        <taxon>Eukaryota</taxon>
        <taxon>Viridiplantae</taxon>
        <taxon>Streptophyta</taxon>
        <taxon>Embryophyta</taxon>
        <taxon>Tracheophyta</taxon>
        <taxon>Spermatophyta</taxon>
        <taxon>Magnoliopsida</taxon>
        <taxon>eudicotyledons</taxon>
        <taxon>Gunneridae</taxon>
        <taxon>Pentapetalae</taxon>
        <taxon>asterids</taxon>
        <taxon>lamiids</taxon>
        <taxon>Boraginales</taxon>
        <taxon>Boraginaceae</taxon>
        <taxon>Boraginoideae</taxon>
        <taxon>Lithospermeae</taxon>
        <taxon>Lithospermum</taxon>
    </lineage>
</organism>
<accession>A0AAV3PI30</accession>
<evidence type="ECO:0000259" key="1">
    <source>
        <dbReference type="Pfam" id="PF07727"/>
    </source>
</evidence>
<evidence type="ECO:0000313" key="3">
    <source>
        <dbReference type="Proteomes" id="UP001454036"/>
    </source>
</evidence>
<proteinExistence type="predicted"/>
<comment type="caution">
    <text evidence="2">The sequence shown here is derived from an EMBL/GenBank/DDBJ whole genome shotgun (WGS) entry which is preliminary data.</text>
</comment>
<feature type="domain" description="Reverse transcriptase Ty1/copia-type" evidence="1">
    <location>
        <begin position="1"/>
        <end position="48"/>
    </location>
</feature>
<dbReference type="Proteomes" id="UP001454036">
    <property type="component" value="Unassembled WGS sequence"/>
</dbReference>
<evidence type="ECO:0000313" key="2">
    <source>
        <dbReference type="EMBL" id="GAA0151399.1"/>
    </source>
</evidence>
<sequence>MDVHNAFLHGDLSEEIYMKLPPGFNKGRPGLLCKLHNSLYGLKQAPRCILGAKPVGFPMQHNQCLAHSTSVPLKDIERYHRSTSCGEISKRVPGLGDIVEYREQGSIELVCDSQSAMYLVQNPIFHKRTKHIEIDCHFLRDAVLDRTIRLTHVSTTNQLADIFTKAFGKRQFDFFLRKLDILNLFAPT</sequence>
<keyword evidence="3" id="KW-1185">Reference proteome</keyword>
<name>A0AAV3PI30_LITER</name>
<protein>
    <recommendedName>
        <fullName evidence="1">Reverse transcriptase Ty1/copia-type domain-containing protein</fullName>
    </recommendedName>
</protein>
<dbReference type="EMBL" id="BAABME010017801">
    <property type="protein sequence ID" value="GAA0151399.1"/>
    <property type="molecule type" value="Genomic_DNA"/>
</dbReference>
<reference evidence="2 3" key="1">
    <citation type="submission" date="2024-01" db="EMBL/GenBank/DDBJ databases">
        <title>The complete chloroplast genome sequence of Lithospermum erythrorhizon: insights into the phylogenetic relationship among Boraginaceae species and the maternal lineages of purple gromwells.</title>
        <authorList>
            <person name="Okada T."/>
            <person name="Watanabe K."/>
        </authorList>
    </citation>
    <scope>NUCLEOTIDE SEQUENCE [LARGE SCALE GENOMIC DNA]</scope>
</reference>
<dbReference type="CDD" id="cd09272">
    <property type="entry name" value="RNase_HI_RT_Ty1"/>
    <property type="match status" value="1"/>
</dbReference>
<dbReference type="Pfam" id="PF07727">
    <property type="entry name" value="RVT_2"/>
    <property type="match status" value="1"/>
</dbReference>
<dbReference type="InterPro" id="IPR013103">
    <property type="entry name" value="RVT_2"/>
</dbReference>
<dbReference type="AlphaFoldDB" id="A0AAV3PI30"/>
<gene>
    <name evidence="2" type="ORF">LIER_37281</name>
</gene>